<name>A0ABU7ZFB1_9PAST</name>
<sequence>MSTEIHIISNNVELHSDIISKLEKENYTFLEKYSDKATNGKKHILIFHKEIFDINLEKLKTNIKKELDSIIPNLYSDIEIKVSY</sequence>
<proteinExistence type="predicted"/>
<dbReference type="RefSeq" id="WP_334254272.1">
    <property type="nucleotide sequence ID" value="NZ_JBAJJM010000010.1"/>
</dbReference>
<comment type="caution">
    <text evidence="1">The sequence shown here is derived from an EMBL/GenBank/DDBJ whole genome shotgun (WGS) entry which is preliminary data.</text>
</comment>
<accession>A0ABU7ZFB1</accession>
<keyword evidence="2" id="KW-1185">Reference proteome</keyword>
<organism evidence="1 2">
    <name type="scientific">Mannheimia indoligenes</name>
    <dbReference type="NCBI Taxonomy" id="3103145"/>
    <lineage>
        <taxon>Bacteria</taxon>
        <taxon>Pseudomonadati</taxon>
        <taxon>Pseudomonadota</taxon>
        <taxon>Gammaproteobacteria</taxon>
        <taxon>Pasteurellales</taxon>
        <taxon>Pasteurellaceae</taxon>
        <taxon>Mannheimia</taxon>
    </lineage>
</organism>
<evidence type="ECO:0000313" key="1">
    <source>
        <dbReference type="EMBL" id="MEG9476136.1"/>
    </source>
</evidence>
<reference evidence="1" key="1">
    <citation type="submission" date="2023-12" db="EMBL/GenBank/DDBJ databases">
        <title>Mannheima indologenes sp. nov. proposed for Clade V organisms of Mannheimia.</title>
        <authorList>
            <person name="Christensen H."/>
        </authorList>
    </citation>
    <scope>NUCLEOTIDE SEQUENCE</scope>
    <source>
        <strain evidence="1">M14.4</strain>
    </source>
</reference>
<dbReference type="EMBL" id="JBAJJM010000010">
    <property type="protein sequence ID" value="MEG9476136.1"/>
    <property type="molecule type" value="Genomic_DNA"/>
</dbReference>
<gene>
    <name evidence="1" type="ORF">V6W77_07585</name>
</gene>
<evidence type="ECO:0000313" key="2">
    <source>
        <dbReference type="Proteomes" id="UP001432017"/>
    </source>
</evidence>
<protein>
    <submittedName>
        <fullName evidence="1">Uncharacterized protein</fullName>
    </submittedName>
</protein>
<dbReference type="Proteomes" id="UP001432017">
    <property type="component" value="Unassembled WGS sequence"/>
</dbReference>